<dbReference type="PANTHER" id="PTHR43135:SF3">
    <property type="entry name" value="ALPHA-D-RIBOSE 1-METHYLPHOSPHONATE 5-TRIPHOSPHATE DIPHOSPHATASE"/>
    <property type="match status" value="1"/>
</dbReference>
<evidence type="ECO:0000313" key="2">
    <source>
        <dbReference type="EMBL" id="PHN04194.1"/>
    </source>
</evidence>
<dbReference type="InterPro" id="IPR051781">
    <property type="entry name" value="Metallo-dep_Hydrolase"/>
</dbReference>
<dbReference type="InterPro" id="IPR006680">
    <property type="entry name" value="Amidohydro-rel"/>
</dbReference>
<dbReference type="RefSeq" id="WP_099152580.1">
    <property type="nucleotide sequence ID" value="NZ_PDUD01000027.1"/>
</dbReference>
<evidence type="ECO:0000259" key="1">
    <source>
        <dbReference type="Pfam" id="PF01979"/>
    </source>
</evidence>
<dbReference type="AlphaFoldDB" id="A0A2D0N6S0"/>
<reference evidence="2 3" key="1">
    <citation type="submission" date="2017-10" db="EMBL/GenBank/DDBJ databases">
        <title>The draft genome sequence of Lewinella nigricans NBRC 102662.</title>
        <authorList>
            <person name="Wang K."/>
        </authorList>
    </citation>
    <scope>NUCLEOTIDE SEQUENCE [LARGE SCALE GENOMIC DNA]</scope>
    <source>
        <strain evidence="2 3">NBRC 102662</strain>
    </source>
</reference>
<dbReference type="SUPFAM" id="SSF51338">
    <property type="entry name" value="Composite domain of metallo-dependent hydrolases"/>
    <property type="match status" value="1"/>
</dbReference>
<organism evidence="2 3">
    <name type="scientific">Flavilitoribacter nigricans (strain ATCC 23147 / DSM 23189 / NBRC 102662 / NCIMB 1420 / SS-2)</name>
    <name type="common">Lewinella nigricans</name>
    <dbReference type="NCBI Taxonomy" id="1122177"/>
    <lineage>
        <taxon>Bacteria</taxon>
        <taxon>Pseudomonadati</taxon>
        <taxon>Bacteroidota</taxon>
        <taxon>Saprospiria</taxon>
        <taxon>Saprospirales</taxon>
        <taxon>Lewinellaceae</taxon>
        <taxon>Flavilitoribacter</taxon>
    </lineage>
</organism>
<dbReference type="CDD" id="cd01299">
    <property type="entry name" value="Met_dep_hydrolase_A"/>
    <property type="match status" value="1"/>
</dbReference>
<dbReference type="InterPro" id="IPR011059">
    <property type="entry name" value="Metal-dep_hydrolase_composite"/>
</dbReference>
<protein>
    <submittedName>
        <fullName evidence="2">Amidohydrolase</fullName>
    </submittedName>
</protein>
<dbReference type="Proteomes" id="UP000223913">
    <property type="component" value="Unassembled WGS sequence"/>
</dbReference>
<evidence type="ECO:0000313" key="3">
    <source>
        <dbReference type="Proteomes" id="UP000223913"/>
    </source>
</evidence>
<dbReference type="OrthoDB" id="9797498at2"/>
<name>A0A2D0N6S0_FLAN2</name>
<dbReference type="EMBL" id="PDUD01000027">
    <property type="protein sequence ID" value="PHN04194.1"/>
    <property type="molecule type" value="Genomic_DNA"/>
</dbReference>
<sequence>MIRSLSLLLILAFPILLLSQSDTIHLYQPAWVFDGTEMHENWSVAVRGATILAAGPRNGLNLPSGPRITHDLPGQTLLPGMIEGHSHILLHPYDETSWNDQVLVESEAERVARATVHVRKTLEAGFTTSRDLGSEGAGYADVGVKEAIEKGVIPGPSLLVAGPAIVASGSYGPKGFAPHVQFPLGAATADGIEGLTREVRTQIGHGADLIKVYADYRWGPKGEAMATFTLEELEQIVKVAASSGRQVVAHAATPEGMRRATLAGVKTIEHGDGGNPEVFRLMQERGVALCPTIAAGDAISQYRGWQKGTDPDPARIVQKRKSVQQALAAGVTIVAGGDVGVFTHGENVRELELMVEYGMSPLDVLRSVTAVNAEVFDLNDRGRIAPELRADLVVVSGRPDEDIKALWQVRRVLKAGKMVYSR</sequence>
<comment type="caution">
    <text evidence="2">The sequence shown here is derived from an EMBL/GenBank/DDBJ whole genome shotgun (WGS) entry which is preliminary data.</text>
</comment>
<dbReference type="GO" id="GO:0016810">
    <property type="term" value="F:hydrolase activity, acting on carbon-nitrogen (but not peptide) bonds"/>
    <property type="evidence" value="ECO:0007669"/>
    <property type="project" value="InterPro"/>
</dbReference>
<dbReference type="PANTHER" id="PTHR43135">
    <property type="entry name" value="ALPHA-D-RIBOSE 1-METHYLPHOSPHONATE 5-TRIPHOSPHATE DIPHOSPHATASE"/>
    <property type="match status" value="1"/>
</dbReference>
<dbReference type="Gene3D" id="2.30.40.10">
    <property type="entry name" value="Urease, subunit C, domain 1"/>
    <property type="match status" value="1"/>
</dbReference>
<feature type="domain" description="Amidohydrolase-related" evidence="1">
    <location>
        <begin position="76"/>
        <end position="419"/>
    </location>
</feature>
<proteinExistence type="predicted"/>
<dbReference type="Pfam" id="PF01979">
    <property type="entry name" value="Amidohydro_1"/>
    <property type="match status" value="1"/>
</dbReference>
<dbReference type="SUPFAM" id="SSF51556">
    <property type="entry name" value="Metallo-dependent hydrolases"/>
    <property type="match status" value="1"/>
</dbReference>
<dbReference type="Gene3D" id="3.20.20.140">
    <property type="entry name" value="Metal-dependent hydrolases"/>
    <property type="match status" value="1"/>
</dbReference>
<accession>A0A2D0N6S0</accession>
<gene>
    <name evidence="2" type="ORF">CRP01_23240</name>
</gene>
<keyword evidence="2" id="KW-0378">Hydrolase</keyword>
<dbReference type="InterPro" id="IPR032466">
    <property type="entry name" value="Metal_Hydrolase"/>
</dbReference>
<dbReference type="InterPro" id="IPR057744">
    <property type="entry name" value="OTAase-like"/>
</dbReference>
<keyword evidence="3" id="KW-1185">Reference proteome</keyword>